<dbReference type="InterPro" id="IPR036396">
    <property type="entry name" value="Cyt_P450_sf"/>
</dbReference>
<dbReference type="AlphaFoldDB" id="A0AAN9FY13"/>
<evidence type="ECO:0000313" key="3">
    <source>
        <dbReference type="Proteomes" id="UP001374579"/>
    </source>
</evidence>
<accession>A0AAN9FY13</accession>
<dbReference type="GO" id="GO:0016705">
    <property type="term" value="F:oxidoreductase activity, acting on paired donors, with incorporation or reduction of molecular oxygen"/>
    <property type="evidence" value="ECO:0007669"/>
    <property type="project" value="InterPro"/>
</dbReference>
<dbReference type="Pfam" id="PF00067">
    <property type="entry name" value="p450"/>
    <property type="match status" value="1"/>
</dbReference>
<gene>
    <name evidence="2" type="ORF">V1264_022614</name>
</gene>
<evidence type="ECO:0008006" key="4">
    <source>
        <dbReference type="Google" id="ProtNLM"/>
    </source>
</evidence>
<dbReference type="SUPFAM" id="SSF48264">
    <property type="entry name" value="Cytochrome P450"/>
    <property type="match status" value="1"/>
</dbReference>
<dbReference type="GO" id="GO:0020037">
    <property type="term" value="F:heme binding"/>
    <property type="evidence" value="ECO:0007669"/>
    <property type="project" value="InterPro"/>
</dbReference>
<evidence type="ECO:0000313" key="2">
    <source>
        <dbReference type="EMBL" id="KAK7088729.1"/>
    </source>
</evidence>
<protein>
    <recommendedName>
        <fullName evidence="4">Cytochrome P450</fullName>
    </recommendedName>
</protein>
<dbReference type="EMBL" id="JBAMIC010004070">
    <property type="protein sequence ID" value="KAK7088729.1"/>
    <property type="molecule type" value="Genomic_DNA"/>
</dbReference>
<keyword evidence="3" id="KW-1185">Reference proteome</keyword>
<dbReference type="Gene3D" id="1.10.630.10">
    <property type="entry name" value="Cytochrome P450"/>
    <property type="match status" value="1"/>
</dbReference>
<evidence type="ECO:0000256" key="1">
    <source>
        <dbReference type="ARBA" id="ARBA00010617"/>
    </source>
</evidence>
<reference evidence="2 3" key="1">
    <citation type="submission" date="2024-02" db="EMBL/GenBank/DDBJ databases">
        <title>Chromosome-scale genome assembly of the rough periwinkle Littorina saxatilis.</title>
        <authorList>
            <person name="De Jode A."/>
            <person name="Faria R."/>
            <person name="Formenti G."/>
            <person name="Sims Y."/>
            <person name="Smith T.P."/>
            <person name="Tracey A."/>
            <person name="Wood J.M.D."/>
            <person name="Zagrodzka Z.B."/>
            <person name="Johannesson K."/>
            <person name="Butlin R.K."/>
            <person name="Leder E.H."/>
        </authorList>
    </citation>
    <scope>NUCLEOTIDE SEQUENCE [LARGE SCALE GENOMIC DNA]</scope>
    <source>
        <strain evidence="2">Snail1</strain>
        <tissue evidence="2">Muscle</tissue>
    </source>
</reference>
<comment type="similarity">
    <text evidence="1">Belongs to the cytochrome P450 family.</text>
</comment>
<comment type="caution">
    <text evidence="2">The sequence shown here is derived from an EMBL/GenBank/DDBJ whole genome shotgun (WGS) entry which is preliminary data.</text>
</comment>
<dbReference type="InterPro" id="IPR001128">
    <property type="entry name" value="Cyt_P450"/>
</dbReference>
<sequence>MPYGAGTRQCPGESLADVQLFLFFTAIMHQLRALTAHPNMTLEGALDHLLRPKPFCVKVEARD</sequence>
<organism evidence="2 3">
    <name type="scientific">Littorina saxatilis</name>
    <dbReference type="NCBI Taxonomy" id="31220"/>
    <lineage>
        <taxon>Eukaryota</taxon>
        <taxon>Metazoa</taxon>
        <taxon>Spiralia</taxon>
        <taxon>Lophotrochozoa</taxon>
        <taxon>Mollusca</taxon>
        <taxon>Gastropoda</taxon>
        <taxon>Caenogastropoda</taxon>
        <taxon>Littorinimorpha</taxon>
        <taxon>Littorinoidea</taxon>
        <taxon>Littorinidae</taxon>
        <taxon>Littorina</taxon>
    </lineage>
</organism>
<dbReference type="GO" id="GO:0005506">
    <property type="term" value="F:iron ion binding"/>
    <property type="evidence" value="ECO:0007669"/>
    <property type="project" value="InterPro"/>
</dbReference>
<dbReference type="Proteomes" id="UP001374579">
    <property type="component" value="Unassembled WGS sequence"/>
</dbReference>
<name>A0AAN9FY13_9CAEN</name>
<dbReference type="GO" id="GO:0004497">
    <property type="term" value="F:monooxygenase activity"/>
    <property type="evidence" value="ECO:0007669"/>
    <property type="project" value="InterPro"/>
</dbReference>
<proteinExistence type="inferred from homology"/>